<dbReference type="SUPFAM" id="SSF53098">
    <property type="entry name" value="Ribonuclease H-like"/>
    <property type="match status" value="1"/>
</dbReference>
<gene>
    <name evidence="7" type="ORF">SASPL_105387</name>
</gene>
<evidence type="ECO:0000256" key="1">
    <source>
        <dbReference type="ARBA" id="ARBA00004123"/>
    </source>
</evidence>
<comment type="subcellular location">
    <subcellularLocation>
        <location evidence="1">Nucleus</location>
    </subcellularLocation>
</comment>
<reference evidence="7" key="2">
    <citation type="submission" date="2020-08" db="EMBL/GenBank/DDBJ databases">
        <title>Plant Genome Project.</title>
        <authorList>
            <person name="Zhang R.-G."/>
        </authorList>
    </citation>
    <scope>NUCLEOTIDE SEQUENCE</scope>
    <source>
        <strain evidence="7">Huo1</strain>
        <tissue evidence="7">Leaf</tissue>
    </source>
</reference>
<dbReference type="InterPro" id="IPR012337">
    <property type="entry name" value="RNaseH-like_sf"/>
</dbReference>
<reference evidence="7" key="1">
    <citation type="submission" date="2018-01" db="EMBL/GenBank/DDBJ databases">
        <authorList>
            <person name="Mao J.F."/>
        </authorList>
    </citation>
    <scope>NUCLEOTIDE SEQUENCE</scope>
    <source>
        <strain evidence="7">Huo1</strain>
        <tissue evidence="7">Leaf</tissue>
    </source>
</reference>
<accession>A0A8X8YIW8</accession>
<dbReference type="PANTHER" id="PTHR46481:SF10">
    <property type="entry name" value="ZINC FINGER BED DOMAIN-CONTAINING PROTEIN 39"/>
    <property type="match status" value="1"/>
</dbReference>
<dbReference type="GO" id="GO:0008270">
    <property type="term" value="F:zinc ion binding"/>
    <property type="evidence" value="ECO:0007669"/>
    <property type="project" value="UniProtKB-KW"/>
</dbReference>
<evidence type="ECO:0000313" key="7">
    <source>
        <dbReference type="EMBL" id="KAG6433770.1"/>
    </source>
</evidence>
<dbReference type="AlphaFoldDB" id="A0A8X8YIW8"/>
<dbReference type="GO" id="GO:0005634">
    <property type="term" value="C:nucleus"/>
    <property type="evidence" value="ECO:0007669"/>
    <property type="project" value="UniProtKB-SubCell"/>
</dbReference>
<keyword evidence="8" id="KW-1185">Reference proteome</keyword>
<feature type="region of interest" description="Disordered" evidence="6">
    <location>
        <begin position="1"/>
        <end position="21"/>
    </location>
</feature>
<evidence type="ECO:0000256" key="6">
    <source>
        <dbReference type="SAM" id="MobiDB-lite"/>
    </source>
</evidence>
<dbReference type="PANTHER" id="PTHR46481">
    <property type="entry name" value="ZINC FINGER BED DOMAIN-CONTAINING PROTEIN 4"/>
    <property type="match status" value="1"/>
</dbReference>
<protein>
    <recommendedName>
        <fullName evidence="9">AC transposase</fullName>
    </recommendedName>
</protein>
<keyword evidence="5" id="KW-0539">Nucleus</keyword>
<organism evidence="7">
    <name type="scientific">Salvia splendens</name>
    <name type="common">Scarlet sage</name>
    <dbReference type="NCBI Taxonomy" id="180675"/>
    <lineage>
        <taxon>Eukaryota</taxon>
        <taxon>Viridiplantae</taxon>
        <taxon>Streptophyta</taxon>
        <taxon>Embryophyta</taxon>
        <taxon>Tracheophyta</taxon>
        <taxon>Spermatophyta</taxon>
        <taxon>Magnoliopsida</taxon>
        <taxon>eudicotyledons</taxon>
        <taxon>Gunneridae</taxon>
        <taxon>Pentapetalae</taxon>
        <taxon>asterids</taxon>
        <taxon>lamiids</taxon>
        <taxon>Lamiales</taxon>
        <taxon>Lamiaceae</taxon>
        <taxon>Nepetoideae</taxon>
        <taxon>Mentheae</taxon>
        <taxon>Salviinae</taxon>
        <taxon>Salvia</taxon>
        <taxon>Salvia subgen. Calosphace</taxon>
        <taxon>core Calosphace</taxon>
    </lineage>
</organism>
<evidence type="ECO:0000313" key="8">
    <source>
        <dbReference type="Proteomes" id="UP000298416"/>
    </source>
</evidence>
<evidence type="ECO:0000256" key="4">
    <source>
        <dbReference type="ARBA" id="ARBA00022833"/>
    </source>
</evidence>
<keyword evidence="3" id="KW-0863">Zinc-finger</keyword>
<name>A0A8X8YIW8_SALSN</name>
<proteinExistence type="predicted"/>
<dbReference type="Proteomes" id="UP000298416">
    <property type="component" value="Unassembled WGS sequence"/>
</dbReference>
<evidence type="ECO:0000256" key="2">
    <source>
        <dbReference type="ARBA" id="ARBA00022723"/>
    </source>
</evidence>
<evidence type="ECO:0000256" key="3">
    <source>
        <dbReference type="ARBA" id="ARBA00022771"/>
    </source>
</evidence>
<keyword evidence="4" id="KW-0862">Zinc</keyword>
<sequence length="239" mass="27023">MSKRPSGKSPIISQPMDTQEDSNINMILSDQYLEDVSILNDMEMEDGDADVNVNQSRAKKKRKIGVKNEPRSVHWKDYNRGKVMAGNPPIEVVKGKCKRCDVLIAADLRWSGWGLTSLLCCTMDNAIQNDGAIEDVKSYLNKFNTNVLDGKYFHMRCVGHILNIAVQFGLEKIGTSIRRVREAVKWITGSPQRSSQWAKVVNILADRIDSKKALCLDVPTRWNSTYLILQSAIPYEETF</sequence>
<dbReference type="InterPro" id="IPR052035">
    <property type="entry name" value="ZnF_BED_domain_contain"/>
</dbReference>
<evidence type="ECO:0000256" key="5">
    <source>
        <dbReference type="ARBA" id="ARBA00023242"/>
    </source>
</evidence>
<feature type="compositionally biased region" description="Polar residues" evidence="6">
    <location>
        <begin position="11"/>
        <end position="21"/>
    </location>
</feature>
<dbReference type="EMBL" id="PNBA02000002">
    <property type="protein sequence ID" value="KAG6433770.1"/>
    <property type="molecule type" value="Genomic_DNA"/>
</dbReference>
<comment type="caution">
    <text evidence="7">The sequence shown here is derived from an EMBL/GenBank/DDBJ whole genome shotgun (WGS) entry which is preliminary data.</text>
</comment>
<evidence type="ECO:0008006" key="9">
    <source>
        <dbReference type="Google" id="ProtNLM"/>
    </source>
</evidence>
<keyword evidence="2" id="KW-0479">Metal-binding</keyword>